<evidence type="ECO:0000256" key="5">
    <source>
        <dbReference type="ARBA" id="ARBA00022691"/>
    </source>
</evidence>
<evidence type="ECO:0000313" key="10">
    <source>
        <dbReference type="EMBL" id="AYM79827.1"/>
    </source>
</evidence>
<evidence type="ECO:0000256" key="8">
    <source>
        <dbReference type="ARBA" id="ARBA00049120"/>
    </source>
</evidence>
<evidence type="ECO:0000256" key="3">
    <source>
        <dbReference type="ARBA" id="ARBA00022603"/>
    </source>
</evidence>
<evidence type="ECO:0000256" key="4">
    <source>
        <dbReference type="ARBA" id="ARBA00022679"/>
    </source>
</evidence>
<dbReference type="InterPro" id="IPR029063">
    <property type="entry name" value="SAM-dependent_MTases_sf"/>
</dbReference>
<evidence type="ECO:0000256" key="2">
    <source>
        <dbReference type="ARBA" id="ARBA00012185"/>
    </source>
</evidence>
<organism evidence="10 11">
    <name type="scientific">Janthinobacterium agaricidamnosum</name>
    <dbReference type="NCBI Taxonomy" id="55508"/>
    <lineage>
        <taxon>Bacteria</taxon>
        <taxon>Pseudomonadati</taxon>
        <taxon>Pseudomonadota</taxon>
        <taxon>Betaproteobacteria</taxon>
        <taxon>Burkholderiales</taxon>
        <taxon>Oxalobacteraceae</taxon>
        <taxon>Janthinobacterium</taxon>
    </lineage>
</organism>
<keyword evidence="5" id="KW-0949">S-adenosyl-L-methionine</keyword>
<dbReference type="InterPro" id="IPR017985">
    <property type="entry name" value="MeTrfase_CN4_CS"/>
</dbReference>
<comment type="catalytic activity">
    <reaction evidence="8">
        <text>a 2'-deoxycytidine in DNA + S-adenosyl-L-methionine = an N(4)-methyl-2'-deoxycytidine in DNA + S-adenosyl-L-homocysteine + H(+)</text>
        <dbReference type="Rhea" id="RHEA:16857"/>
        <dbReference type="Rhea" id="RHEA-COMP:11369"/>
        <dbReference type="Rhea" id="RHEA-COMP:13674"/>
        <dbReference type="ChEBI" id="CHEBI:15378"/>
        <dbReference type="ChEBI" id="CHEBI:57856"/>
        <dbReference type="ChEBI" id="CHEBI:59789"/>
        <dbReference type="ChEBI" id="CHEBI:85452"/>
        <dbReference type="ChEBI" id="CHEBI:137933"/>
        <dbReference type="EC" id="2.1.1.113"/>
    </reaction>
</comment>
<dbReference type="Proteomes" id="UP000279594">
    <property type="component" value="Chromosome"/>
</dbReference>
<dbReference type="EC" id="2.1.1.113" evidence="2"/>
<dbReference type="REBASE" id="276186">
    <property type="entry name" value="M2.JagBHSEKORF25480P"/>
</dbReference>
<protein>
    <recommendedName>
        <fullName evidence="2">site-specific DNA-methyltransferase (cytosine-N(4)-specific)</fullName>
        <ecNumber evidence="2">2.1.1.113</ecNumber>
    </recommendedName>
</protein>
<dbReference type="Pfam" id="PF01555">
    <property type="entry name" value="N6_N4_Mtase"/>
    <property type="match status" value="1"/>
</dbReference>
<evidence type="ECO:0000313" key="11">
    <source>
        <dbReference type="Proteomes" id="UP000279594"/>
    </source>
</evidence>
<keyword evidence="7" id="KW-0238">DNA-binding</keyword>
<keyword evidence="4 10" id="KW-0808">Transferase</keyword>
<keyword evidence="3 10" id="KW-0489">Methyltransferase</keyword>
<comment type="similarity">
    <text evidence="1">Belongs to the N(4)/N(6)-methyltransferase family. N(4) subfamily.</text>
</comment>
<dbReference type="GO" id="GO:0003677">
    <property type="term" value="F:DNA binding"/>
    <property type="evidence" value="ECO:0007669"/>
    <property type="project" value="UniProtKB-KW"/>
</dbReference>
<evidence type="ECO:0000256" key="7">
    <source>
        <dbReference type="ARBA" id="ARBA00023125"/>
    </source>
</evidence>
<dbReference type="GO" id="GO:0015667">
    <property type="term" value="F:site-specific DNA-methyltransferase (cytosine-N4-specific) activity"/>
    <property type="evidence" value="ECO:0007669"/>
    <property type="project" value="UniProtKB-EC"/>
</dbReference>
<reference evidence="10 11" key="1">
    <citation type="submission" date="2018-10" db="EMBL/GenBank/DDBJ databases">
        <title>Effects of UV and annual dynamics of microbial communities in freshwater RAS systems.</title>
        <authorList>
            <person name="Bekkelund A.K."/>
            <person name="Hansen B.R."/>
            <person name="Stokken H."/>
            <person name="Eriksen B.F."/>
            <person name="Kashulin N.A."/>
        </authorList>
    </citation>
    <scope>NUCLEOTIDE SEQUENCE [LARGE SCALE GENOMIC DNA]</scope>
    <source>
        <strain evidence="10 11">BHSEK</strain>
    </source>
</reference>
<dbReference type="InterPro" id="IPR002941">
    <property type="entry name" value="DNA_methylase_N4/N6"/>
</dbReference>
<dbReference type="PROSITE" id="PS00093">
    <property type="entry name" value="N4_MTASE"/>
    <property type="match status" value="1"/>
</dbReference>
<evidence type="ECO:0000259" key="9">
    <source>
        <dbReference type="Pfam" id="PF01555"/>
    </source>
</evidence>
<accession>A0A3G2EI22</accession>
<evidence type="ECO:0000256" key="6">
    <source>
        <dbReference type="ARBA" id="ARBA00022747"/>
    </source>
</evidence>
<dbReference type="AlphaFoldDB" id="A0A3G2EI22"/>
<dbReference type="EMBL" id="CP033019">
    <property type="protein sequence ID" value="AYM79827.1"/>
    <property type="molecule type" value="Genomic_DNA"/>
</dbReference>
<dbReference type="GO" id="GO:0032259">
    <property type="term" value="P:methylation"/>
    <property type="evidence" value="ECO:0007669"/>
    <property type="project" value="UniProtKB-KW"/>
</dbReference>
<evidence type="ECO:0000256" key="1">
    <source>
        <dbReference type="ARBA" id="ARBA00010203"/>
    </source>
</evidence>
<keyword evidence="11" id="KW-1185">Reference proteome</keyword>
<dbReference type="GO" id="GO:0008170">
    <property type="term" value="F:N-methyltransferase activity"/>
    <property type="evidence" value="ECO:0007669"/>
    <property type="project" value="InterPro"/>
</dbReference>
<dbReference type="GO" id="GO:0009307">
    <property type="term" value="P:DNA restriction-modification system"/>
    <property type="evidence" value="ECO:0007669"/>
    <property type="project" value="UniProtKB-KW"/>
</dbReference>
<dbReference type="SUPFAM" id="SSF53335">
    <property type="entry name" value="S-adenosyl-L-methionine-dependent methyltransferases"/>
    <property type="match status" value="3"/>
</dbReference>
<name>A0A3G2EI22_9BURK</name>
<keyword evidence="6" id="KW-0680">Restriction system</keyword>
<sequence>MSQAFASTRLAEVDWSFSQRSKAPAIEGIHPYPAKFIGDIPRAFIESLEIPSGTAVFDPFCGSGTTLVEAQRAGYASVGIDLNPIACLLATVKTSALPCNFEQAVTDVMRIARSIQTAPSSDIPNVNHWFKADIQLAVSSIAMTIAREEFLPWLPQLRLALSSILVRVSNQDSDTRYAAVEKNVNREDVFSYFLTATAKLLKALSERDWDLTTTKIIEGNTLQISPQQINLPIGLVITSPPYPNAYEYWLYHKYRMWWLGFDPLAVKEHEIGARAHFFKKNPHTADFFVDQMRTTFSLINSVLVSKGYICFVVGRSKIHGEIIDNGDIIERIAKEFNLALVSRFEREIKANRKSFNLSHANIKTESMLVFQKN</sequence>
<gene>
    <name evidence="10" type="ORF">D9M09_25485</name>
</gene>
<dbReference type="Gene3D" id="3.40.50.150">
    <property type="entry name" value="Vaccinia Virus protein VP39"/>
    <property type="match status" value="2"/>
</dbReference>
<feature type="domain" description="DNA methylase N-4/N-6" evidence="9">
    <location>
        <begin position="21"/>
        <end position="88"/>
    </location>
</feature>
<proteinExistence type="inferred from homology"/>